<reference evidence="5" key="2">
    <citation type="submission" date="2011-01" db="EMBL/GenBank/DDBJ databases">
        <title>The Non-contiguous Finished genome of Clostridium papyrosolvens.</title>
        <authorList>
            <person name="Lucas S."/>
            <person name="Copeland A."/>
            <person name="Lapidus A."/>
            <person name="Cheng J.-F."/>
            <person name="Goodwin L."/>
            <person name="Pitluck S."/>
            <person name="Misra M."/>
            <person name="Chertkov O."/>
            <person name="Detter J.C."/>
            <person name="Han C."/>
            <person name="Tapia R."/>
            <person name="Land M."/>
            <person name="Hauser L."/>
            <person name="Kyrpides N."/>
            <person name="Ivanova N."/>
            <person name="Pagani I."/>
            <person name="Mouttaki H."/>
            <person name="He Z."/>
            <person name="Zhou J."/>
            <person name="Hemme C.L."/>
            <person name="Woyke T."/>
        </authorList>
    </citation>
    <scope>NUCLEOTIDE SEQUENCE [LARGE SCALE GENOMIC DNA]</scope>
    <source>
        <strain evidence="5">DSM 2782</strain>
    </source>
</reference>
<dbReference type="PROSITE" id="PS01124">
    <property type="entry name" value="HTH_ARAC_FAMILY_2"/>
    <property type="match status" value="1"/>
</dbReference>
<dbReference type="InterPro" id="IPR018062">
    <property type="entry name" value="HTH_AraC-typ_CS"/>
</dbReference>
<keyword evidence="3" id="KW-0804">Transcription</keyword>
<dbReference type="STRING" id="588581.Cpap_3760"/>
<dbReference type="InterPro" id="IPR018060">
    <property type="entry name" value="HTH_AraC"/>
</dbReference>
<dbReference type="InterPro" id="IPR010499">
    <property type="entry name" value="AraC_E-bd"/>
</dbReference>
<dbReference type="InterPro" id="IPR050959">
    <property type="entry name" value="MarA-like"/>
</dbReference>
<dbReference type="OrthoDB" id="45544at2"/>
<dbReference type="InterPro" id="IPR009057">
    <property type="entry name" value="Homeodomain-like_sf"/>
</dbReference>
<evidence type="ECO:0000256" key="2">
    <source>
        <dbReference type="ARBA" id="ARBA00023125"/>
    </source>
</evidence>
<dbReference type="InterPro" id="IPR020449">
    <property type="entry name" value="Tscrpt_reg_AraC-type_HTH"/>
</dbReference>
<dbReference type="SUPFAM" id="SSF46689">
    <property type="entry name" value="Homeodomain-like"/>
    <property type="match status" value="2"/>
</dbReference>
<dbReference type="Proteomes" id="UP000003860">
    <property type="component" value="Unassembled WGS sequence"/>
</dbReference>
<evidence type="ECO:0000313" key="5">
    <source>
        <dbReference type="EMBL" id="EGD49328.1"/>
    </source>
</evidence>
<dbReference type="PROSITE" id="PS00041">
    <property type="entry name" value="HTH_ARAC_FAMILY_1"/>
    <property type="match status" value="1"/>
</dbReference>
<evidence type="ECO:0000256" key="3">
    <source>
        <dbReference type="ARBA" id="ARBA00023163"/>
    </source>
</evidence>
<dbReference type="InterPro" id="IPR029441">
    <property type="entry name" value="Cass2"/>
</dbReference>
<evidence type="ECO:0000259" key="4">
    <source>
        <dbReference type="PROSITE" id="PS01124"/>
    </source>
</evidence>
<evidence type="ECO:0000313" key="6">
    <source>
        <dbReference type="Proteomes" id="UP000003860"/>
    </source>
</evidence>
<dbReference type="RefSeq" id="WP_004615970.1">
    <property type="nucleotide sequence ID" value="NZ_ACXX02000001.1"/>
</dbReference>
<dbReference type="Pfam" id="PF12833">
    <property type="entry name" value="HTH_18"/>
    <property type="match status" value="1"/>
</dbReference>
<proteinExistence type="predicted"/>
<gene>
    <name evidence="5" type="ORF">Cpap_3760</name>
</gene>
<dbReference type="SMART" id="SM00342">
    <property type="entry name" value="HTH_ARAC"/>
    <property type="match status" value="1"/>
</dbReference>
<dbReference type="PRINTS" id="PR00032">
    <property type="entry name" value="HTHARAC"/>
</dbReference>
<dbReference type="EMBL" id="ACXX02000001">
    <property type="protein sequence ID" value="EGD49328.1"/>
    <property type="molecule type" value="Genomic_DNA"/>
</dbReference>
<dbReference type="SMART" id="SM00871">
    <property type="entry name" value="AraC_E_bind"/>
    <property type="match status" value="1"/>
</dbReference>
<keyword evidence="6" id="KW-1185">Reference proteome</keyword>
<evidence type="ECO:0000256" key="1">
    <source>
        <dbReference type="ARBA" id="ARBA00023015"/>
    </source>
</evidence>
<feature type="domain" description="HTH araC/xylS-type" evidence="4">
    <location>
        <begin position="8"/>
        <end position="106"/>
    </location>
</feature>
<dbReference type="GO" id="GO:0043565">
    <property type="term" value="F:sequence-specific DNA binding"/>
    <property type="evidence" value="ECO:0007669"/>
    <property type="project" value="InterPro"/>
</dbReference>
<dbReference type="Pfam" id="PF14526">
    <property type="entry name" value="Cass2"/>
    <property type="match status" value="1"/>
</dbReference>
<dbReference type="Gene3D" id="1.10.10.60">
    <property type="entry name" value="Homeodomain-like"/>
    <property type="match status" value="2"/>
</dbReference>
<dbReference type="eggNOG" id="COG2207">
    <property type="taxonomic scope" value="Bacteria"/>
</dbReference>
<reference evidence="5" key="1">
    <citation type="submission" date="2009-07" db="EMBL/GenBank/DDBJ databases">
        <authorList>
            <consortium name="US DOE Joint Genome Institute (JGI-PGF)"/>
            <person name="Lucas S."/>
            <person name="Copeland A."/>
            <person name="Lapidus A."/>
            <person name="Glavina del Rio T."/>
            <person name="Tice H."/>
            <person name="Bruce D."/>
            <person name="Goodwin L."/>
            <person name="Pitluck S."/>
            <person name="Larimer F."/>
            <person name="Land M.L."/>
            <person name="Mouttaki H."/>
            <person name="He Z."/>
            <person name="Zhou J."/>
            <person name="Hemme C.L."/>
        </authorList>
    </citation>
    <scope>NUCLEOTIDE SEQUENCE [LARGE SCALE GENOMIC DNA]</scope>
    <source>
        <strain evidence="5">DSM 2782</strain>
    </source>
</reference>
<dbReference type="SUPFAM" id="SSF55136">
    <property type="entry name" value="Probable bacterial effector-binding domain"/>
    <property type="match status" value="1"/>
</dbReference>
<dbReference type="GO" id="GO:0003700">
    <property type="term" value="F:DNA-binding transcription factor activity"/>
    <property type="evidence" value="ECO:0007669"/>
    <property type="project" value="InterPro"/>
</dbReference>
<dbReference type="AlphaFoldDB" id="F1T780"/>
<dbReference type="PANTHER" id="PTHR47504:SF5">
    <property type="entry name" value="RIGHT ORIGIN-BINDING PROTEIN"/>
    <property type="match status" value="1"/>
</dbReference>
<dbReference type="InterPro" id="IPR011256">
    <property type="entry name" value="Reg_factor_effector_dom_sf"/>
</dbReference>
<sequence>MDWVRSLNYAIDYIEVHLSENIVCDDIAQSAFYSSFHFQRTFSLLTGMTVSEYVRNRRLSLAAQELLNYDSKVIDVALKYGYDTPESFAKAFRRFHGVLPSQAKKHGTELKAFNRLTLKIVLEGGSVMDYKIEKKDSFRVVTKTRKFTEENRIISIPMFWSEYCEDGLHQKVCGMFGICLPGEPDCKEFEYGIGCEEKYVKQIPEGFITIDIPSYTWAVFKCVGAMPDSIQNMWRRIYSEWLPQSKYELIPGYDIELYTEGDIKSEDYISEIWIPVIEK</sequence>
<keyword evidence="1" id="KW-0805">Transcription regulation</keyword>
<name>F1T780_9FIRM</name>
<comment type="caution">
    <text evidence="5">The sequence shown here is derived from an EMBL/GenBank/DDBJ whole genome shotgun (WGS) entry which is preliminary data.</text>
</comment>
<dbReference type="PANTHER" id="PTHR47504">
    <property type="entry name" value="RIGHT ORIGIN-BINDING PROTEIN"/>
    <property type="match status" value="1"/>
</dbReference>
<organism evidence="5 6">
    <name type="scientific">Ruminiclostridium papyrosolvens DSM 2782</name>
    <dbReference type="NCBI Taxonomy" id="588581"/>
    <lineage>
        <taxon>Bacteria</taxon>
        <taxon>Bacillati</taxon>
        <taxon>Bacillota</taxon>
        <taxon>Clostridia</taxon>
        <taxon>Eubacteriales</taxon>
        <taxon>Oscillospiraceae</taxon>
        <taxon>Ruminiclostridium</taxon>
    </lineage>
</organism>
<protein>
    <submittedName>
        <fullName evidence="5">Transcriptional regulator, AraC family</fullName>
    </submittedName>
</protein>
<keyword evidence="2" id="KW-0238">DNA-binding</keyword>
<dbReference type="eggNOG" id="COG3708">
    <property type="taxonomic scope" value="Bacteria"/>
</dbReference>
<accession>F1T780</accession>
<dbReference type="Gene3D" id="3.20.80.10">
    <property type="entry name" value="Regulatory factor, effector binding domain"/>
    <property type="match status" value="1"/>
</dbReference>